<feature type="compositionally biased region" description="Polar residues" evidence="1">
    <location>
        <begin position="1399"/>
        <end position="1414"/>
    </location>
</feature>
<feature type="compositionally biased region" description="Polar residues" evidence="1">
    <location>
        <begin position="1865"/>
        <end position="1878"/>
    </location>
</feature>
<feature type="compositionally biased region" description="Polar residues" evidence="1">
    <location>
        <begin position="1793"/>
        <end position="1803"/>
    </location>
</feature>
<feature type="compositionally biased region" description="Low complexity" evidence="1">
    <location>
        <begin position="427"/>
        <end position="436"/>
    </location>
</feature>
<feature type="compositionally biased region" description="Polar residues" evidence="1">
    <location>
        <begin position="97"/>
        <end position="201"/>
    </location>
</feature>
<accession>A0AAQ4QK68</accession>
<dbReference type="Proteomes" id="UP000007635">
    <property type="component" value="Chromosome XXI"/>
</dbReference>
<reference evidence="2" key="3">
    <citation type="submission" date="2025-09" db="UniProtKB">
        <authorList>
            <consortium name="Ensembl"/>
        </authorList>
    </citation>
    <scope>IDENTIFICATION</scope>
</reference>
<sequence length="1902" mass="203075">MVLHHPTKSTQSSNVVLHHPTKNIRRSNLVLHHLTLNIKSSNRVLDHPALKPQGSSTVMHHLPLKSTKLQQSPAPSGHEPTEFQHSNAPSPSEPTDVLQSHAPSPSEPTELQQSRAPSPSEPTELQQSREPSPSEPTELQQSREPSPSEPTELQQSREPSPSEPTELQQSREPSPSEPTELQQSPAPSPSEPTELQRSRAPSPSEPTELLQSREPSPSEPTELLQSREPSPSEPTELLQSREPSPSEPTELLQSREPSPSEPTELLQSREPSPSEPTELLQSREPSPSEPTELQQSPAPSPSEPTELQQSPAPSSSAPFNKDPAELQQSPAAPPSEPTELQQSPAPPPSEPTELQQSPAAPPSEPTELQQSPAAPPSEPTELQQSPAAPPSEPTELQQSPAPPPSEPTELQQSPAPPPSEPTELQQSPAPSSSAPSNKDPTELQQCLAPSPSEPTELLQSPAASPPEPTELPQSPAPSPPEPTELLQSPTPSPSAPSNQEPTEIQQSPAPSPSEPTELLQSPTPSPSAPSNQEPTEIQQSPATSPSEPTELLQSPAPSPPEPTELLQSPTPSPSAPSNQEPTEIQQSPAPSPFEPTDLEQISIPFHSNRQELQQSLLPSSPYLTALHGSPPHSHFKPAKMQKRTTQNSIEDPLFATDSPCPMTVSPISSSLAHSPHNPPCQVELCRQGLAEPVQSPPSHRSVHGDSTQICSKSTLPVRRNPSLRPISAPCSPFPSPLRVTMCSASLPTSPVQVNSFKPFHLSLLPAQPATQSRVTKECTQTSTAELKSLELSPNLDCLTLESSPTSDLSIMPLVVHGTDIELANQLACLQSSIHSSDHSSPHLRSTMPSSGSLVHISSSMEHNCLTLPPCAHDSPPCCTEAIEDKAITMQSSIASASHKHISQTSPVCSNQTSHSPMRWKTTETIPSTQPASPGTLNACYSTQTMDPLAPPLRSSTQLASPSAVLAILPISCQDKNMVDVDHNKHFFQSETSPVHTNSFYTSPARVCPVSAEANSLMDPRHFQERTDPLNVQTICSPSSQTLARSKSWTPSLASLTSSSPAHATVSFVGPPQSPAQASETYHSPTSSQHHSQAPDIETRSSLTVSHLSPSLTSVAVDMVASSTKQSFVPPRMVQLDFGLVEPTDRIRQTSHTTATSVPADSSAVRLNQASLSQVSQSPASPCHDNPTGSPLYQRLATTVGDPSALPSLSCVSLVHSSPTQDYTAMPSSSHISKLPPPSSPSQVSPHKTLYPHAQALSEHSRPAARLVCGPVQSSDAQVDRASLVQPEAIPSPVPGCPSRCEASPHLVSPVLSTHEQSDTSPSSGLATHVLSETIPWPGLTGHEQSVTSPSPCLATDESETSPTPGLTILERNKTSPGLTGPEQSETSPCLTRFKEPEPCSSSGLTGPEVSQTSPIPGLNCAEQSETRPTPCLTRPEQSKTSPDLTWSKHSETSTSPGHTGPDGSEPSLDGSEPSLTECEQSETSPSPEQPDADPLPKGLSVSRPEHHKIEKESSVSRDVMIVEEQLEKEEEMLRKALRQDKPHHTMKESLEDGGESDQEEDQHSISDCPPSIVQLGSVLNEEPQCAPLTASLLVPQPAAHITPHTTTHSAVPVQQPSSSPASSRPASPFPSPQSPPPRAGSPEAPLHKIALLPTCSPPTLPSPSLPLEEEPTYQSNALTGEMGLEDKQVLCHVTSANNDGQLQSRIQLAKDKHQSHAEPLEGEEELIPTDVVEREGGQLEDQSDVEPVSPVLELDLDNDVMAPFSRRGMDRNLRPPPCSSRPSDDLSIRLRQSPFSTEASPETSPSRLPVTPPPSSPPSIPLWYPPPARESSPLSKTPPITVLPLTPKIGMGKPAITKRKFSPGKATTRQRNSSTCQTEGGDCARNMLVAARLLPSQHPPCR</sequence>
<protein>
    <submittedName>
        <fullName evidence="2">Uncharacterized protein</fullName>
    </submittedName>
</protein>
<feature type="compositionally biased region" description="Polar residues" evidence="1">
    <location>
        <begin position="279"/>
        <end position="309"/>
    </location>
</feature>
<feature type="compositionally biased region" description="Polar residues" evidence="1">
    <location>
        <begin position="495"/>
        <end position="508"/>
    </location>
</feature>
<feature type="region of interest" description="Disordered" evidence="1">
    <location>
        <begin position="1168"/>
        <end position="1190"/>
    </location>
</feature>
<feature type="region of interest" description="Disordered" evidence="1">
    <location>
        <begin position="1335"/>
        <end position="1517"/>
    </location>
</feature>
<evidence type="ECO:0000313" key="3">
    <source>
        <dbReference type="Proteomes" id="UP000007635"/>
    </source>
</evidence>
<feature type="region of interest" description="Disordered" evidence="1">
    <location>
        <begin position="1"/>
        <end position="21"/>
    </location>
</feature>
<feature type="region of interest" description="Disordered" evidence="1">
    <location>
        <begin position="621"/>
        <end position="654"/>
    </location>
</feature>
<evidence type="ECO:0000313" key="2">
    <source>
        <dbReference type="Ensembl" id="ENSGACP00000051655.1"/>
    </source>
</evidence>
<feature type="region of interest" description="Disordered" evidence="1">
    <location>
        <begin position="1219"/>
        <end position="1246"/>
    </location>
</feature>
<feature type="compositionally biased region" description="Acidic residues" evidence="1">
    <location>
        <begin position="1551"/>
        <end position="1560"/>
    </location>
</feature>
<feature type="region of interest" description="Disordered" evidence="1">
    <location>
        <begin position="1533"/>
        <end position="1575"/>
    </location>
</feature>
<feature type="compositionally biased region" description="Polar residues" evidence="1">
    <location>
        <begin position="1374"/>
        <end position="1389"/>
    </location>
</feature>
<feature type="compositionally biased region" description="Polar residues" evidence="1">
    <location>
        <begin position="565"/>
        <end position="588"/>
    </location>
</feature>
<reference evidence="2" key="2">
    <citation type="submission" date="2025-08" db="UniProtKB">
        <authorList>
            <consortium name="Ensembl"/>
        </authorList>
    </citation>
    <scope>IDENTIFICATION</scope>
</reference>
<feature type="region of interest" description="Disordered" evidence="1">
    <location>
        <begin position="1061"/>
        <end position="1104"/>
    </location>
</feature>
<feature type="compositionally biased region" description="Polar residues" evidence="1">
    <location>
        <begin position="1473"/>
        <end position="1486"/>
    </location>
</feature>
<evidence type="ECO:0000256" key="1">
    <source>
        <dbReference type="SAM" id="MobiDB-lite"/>
    </source>
</evidence>
<feature type="compositionally biased region" description="Pro residues" evidence="1">
    <location>
        <begin position="463"/>
        <end position="482"/>
    </location>
</feature>
<feature type="compositionally biased region" description="Polar residues" evidence="1">
    <location>
        <begin position="1168"/>
        <end position="1179"/>
    </location>
</feature>
<feature type="region of interest" description="Disordered" evidence="1">
    <location>
        <begin position="1599"/>
        <end position="1673"/>
    </location>
</feature>
<keyword evidence="3" id="KW-1185">Reference proteome</keyword>
<feature type="compositionally biased region" description="Polar residues" evidence="1">
    <location>
        <begin position="1074"/>
        <end position="1091"/>
    </location>
</feature>
<feature type="compositionally biased region" description="Basic and acidic residues" evidence="1">
    <location>
        <begin position="1503"/>
        <end position="1515"/>
    </location>
</feature>
<feature type="region of interest" description="Disordered" evidence="1">
    <location>
        <begin position="1709"/>
        <end position="1879"/>
    </location>
</feature>
<proteinExistence type="predicted"/>
<feature type="compositionally biased region" description="Low complexity" evidence="1">
    <location>
        <begin position="1599"/>
        <end position="1626"/>
    </location>
</feature>
<feature type="compositionally biased region" description="Pro residues" evidence="1">
    <location>
        <begin position="1655"/>
        <end position="1664"/>
    </location>
</feature>
<reference evidence="2 3" key="1">
    <citation type="journal article" date="2021" name="G3 (Bethesda)">
        <title>Improved contiguity of the threespine stickleback genome using long-read sequencing.</title>
        <authorList>
            <person name="Nath S."/>
            <person name="Shaw D.E."/>
            <person name="White M.A."/>
        </authorList>
    </citation>
    <scope>NUCLEOTIDE SEQUENCE [LARGE SCALE GENOMIC DNA]</scope>
    <source>
        <strain evidence="2 3">Lake Benthic</strain>
    </source>
</reference>
<feature type="compositionally biased region" description="Polar residues" evidence="1">
    <location>
        <begin position="518"/>
        <end position="547"/>
    </location>
</feature>
<name>A0AAQ4QK68_GASAC</name>
<feature type="compositionally biased region" description="Basic and acidic residues" evidence="1">
    <location>
        <begin position="1533"/>
        <end position="1550"/>
    </location>
</feature>
<feature type="compositionally biased region" description="Pro residues" evidence="1">
    <location>
        <begin position="1627"/>
        <end position="1639"/>
    </location>
</feature>
<dbReference type="GeneTree" id="ENSGT01120000273185"/>
<dbReference type="Ensembl" id="ENSGACT00000067515.1">
    <property type="protein sequence ID" value="ENSGACP00000051655.1"/>
    <property type="gene ID" value="ENSGACG00000029447.1"/>
</dbReference>
<feature type="compositionally biased region" description="Basic residues" evidence="1">
    <location>
        <begin position="633"/>
        <end position="642"/>
    </location>
</feature>
<feature type="compositionally biased region" description="Basic and acidic residues" evidence="1">
    <location>
        <begin position="1709"/>
        <end position="1719"/>
    </location>
</feature>
<organism evidence="2 3">
    <name type="scientific">Gasterosteus aculeatus aculeatus</name>
    <name type="common">three-spined stickleback</name>
    <dbReference type="NCBI Taxonomy" id="481459"/>
    <lineage>
        <taxon>Eukaryota</taxon>
        <taxon>Metazoa</taxon>
        <taxon>Chordata</taxon>
        <taxon>Craniata</taxon>
        <taxon>Vertebrata</taxon>
        <taxon>Euteleostomi</taxon>
        <taxon>Actinopterygii</taxon>
        <taxon>Neopterygii</taxon>
        <taxon>Teleostei</taxon>
        <taxon>Neoteleostei</taxon>
        <taxon>Acanthomorphata</taxon>
        <taxon>Eupercaria</taxon>
        <taxon>Perciformes</taxon>
        <taxon>Cottioidei</taxon>
        <taxon>Gasterosteales</taxon>
        <taxon>Gasterosteidae</taxon>
        <taxon>Gasterosteus</taxon>
    </lineage>
</organism>
<feature type="compositionally biased region" description="Pro residues" evidence="1">
    <location>
        <begin position="1810"/>
        <end position="1828"/>
    </location>
</feature>
<feature type="region of interest" description="Disordered" evidence="1">
    <location>
        <begin position="68"/>
        <end position="597"/>
    </location>
</feature>